<dbReference type="InterPro" id="IPR048344">
    <property type="entry name" value="Zw10_middle"/>
</dbReference>
<evidence type="ECO:0000259" key="2">
    <source>
        <dbReference type="Pfam" id="PF20666"/>
    </source>
</evidence>
<evidence type="ECO:0008006" key="5">
    <source>
        <dbReference type="Google" id="ProtNLM"/>
    </source>
</evidence>
<evidence type="ECO:0000313" key="4">
    <source>
        <dbReference type="EMBL" id="JAI61453.1"/>
    </source>
</evidence>
<dbReference type="InterPro" id="IPR048343">
    <property type="entry name" value="ZW10_C"/>
</dbReference>
<dbReference type="GO" id="GO:0005737">
    <property type="term" value="C:cytoplasm"/>
    <property type="evidence" value="ECO:0007669"/>
    <property type="project" value="GOC"/>
</dbReference>
<dbReference type="PANTHER" id="PTHR12205:SF0">
    <property type="entry name" value="CENTROMERE_KINETOCHORE PROTEIN ZW10 HOMOLOG"/>
    <property type="match status" value="1"/>
</dbReference>
<dbReference type="AlphaFoldDB" id="A0A0P4WJF3"/>
<feature type="domain" description="ZW10 C-terminal helical" evidence="3">
    <location>
        <begin position="616"/>
        <end position="765"/>
    </location>
</feature>
<dbReference type="PANTHER" id="PTHR12205">
    <property type="entry name" value="CENTROMERE/KINETOCHORE PROTEIN ZW10"/>
    <property type="match status" value="1"/>
</dbReference>
<feature type="domain" description="Centromere/kinetochore protein zw10 middle" evidence="1">
    <location>
        <begin position="220"/>
        <end position="410"/>
    </location>
</feature>
<organism evidence="4">
    <name type="scientific">Scylla olivacea</name>
    <name type="common">Orange mud crab</name>
    <name type="synonym">Cancer olivacea</name>
    <dbReference type="NCBI Taxonomy" id="85551"/>
    <lineage>
        <taxon>Eukaryota</taxon>
        <taxon>Metazoa</taxon>
        <taxon>Ecdysozoa</taxon>
        <taxon>Arthropoda</taxon>
        <taxon>Crustacea</taxon>
        <taxon>Multicrustacea</taxon>
        <taxon>Malacostraca</taxon>
        <taxon>Eumalacostraca</taxon>
        <taxon>Eucarida</taxon>
        <taxon>Decapoda</taxon>
        <taxon>Pleocyemata</taxon>
        <taxon>Brachyura</taxon>
        <taxon>Eubrachyura</taxon>
        <taxon>Portunoidea</taxon>
        <taxon>Portunidae</taxon>
        <taxon>Portuninae</taxon>
        <taxon>Scylla</taxon>
    </lineage>
</organism>
<dbReference type="GO" id="GO:0007094">
    <property type="term" value="P:mitotic spindle assembly checkpoint signaling"/>
    <property type="evidence" value="ECO:0007669"/>
    <property type="project" value="TreeGrafter"/>
</dbReference>
<dbReference type="Pfam" id="PF22766">
    <property type="entry name" value="ZW10_C2"/>
    <property type="match status" value="1"/>
</dbReference>
<accession>A0A0P4WJF3</accession>
<reference evidence="4" key="1">
    <citation type="submission" date="2015-09" db="EMBL/GenBank/DDBJ databases">
        <title>Scylla olivacea transcriptome.</title>
        <authorList>
            <person name="Ikhwanuddin M."/>
        </authorList>
    </citation>
    <scope>NUCLEOTIDE SEQUENCE</scope>
</reference>
<dbReference type="InterPro" id="IPR055148">
    <property type="entry name" value="ZW10_C_2"/>
</dbReference>
<dbReference type="EMBL" id="GDRN01084738">
    <property type="protein sequence ID" value="JAI61453.1"/>
    <property type="molecule type" value="Transcribed_RNA"/>
</dbReference>
<dbReference type="Gene3D" id="1.10.357.150">
    <property type="match status" value="1"/>
</dbReference>
<proteinExistence type="predicted"/>
<evidence type="ECO:0000259" key="3">
    <source>
        <dbReference type="Pfam" id="PF22766"/>
    </source>
</evidence>
<protein>
    <recommendedName>
        <fullName evidence="5">Centromere/kinetochore protein zw10 homolog</fullName>
    </recommendedName>
</protein>
<dbReference type="GO" id="GO:1990423">
    <property type="term" value="C:RZZ complex"/>
    <property type="evidence" value="ECO:0007669"/>
    <property type="project" value="TreeGrafter"/>
</dbReference>
<dbReference type="Pfam" id="PF20665">
    <property type="entry name" value="Zw10_middle"/>
    <property type="match status" value="1"/>
</dbReference>
<feature type="domain" description="Centromere/kinetochore protein zw10 C-terminal" evidence="2">
    <location>
        <begin position="457"/>
        <end position="589"/>
    </location>
</feature>
<sequence>MPLVGDVLASIRRGGREKMGKVGLEGHMEEMVRQAEEAHIGVLQALRTRYVELSSAVSDTAFLQQHVEATLHSITDLHTSIDQDVVSAVKGSVGEVGGVVRRWKEVQGSLEAANMLLDIHTLMEDSVKAATDHRFLESAEHLAKIESLLQEASEKEIEGELDIINALREELVTRRMELLYSISEVWQETLIWEEERQPDGERSVSLLVLPKGRKTSNWNGQQLQQMLGALYMLGELHRQITTLGRNLMKHFFEPIIQLGAEVKAVERSDGFVVTVTHGGKDSRGTRQATVVLMRLQEVFTILSKVLLSVVINTITSRETTLMHMLGTEIGNDFKDILIKDCIADAIPYSRAELSQFDKVKAATEDFQKFLVEKGFFVEQDKSLMEYAANVDVVFSNKACAHILERARTLMKQPLHVTVCITPLEPGGPLVVQDVTGRQLDQSTMRLEKLLSAKSLNMPKCQISTTPSCSTSVCDLVELIYETLEEACTSSPEYAGRLFYTVHNILTLYSHVVPTAHAHQLATLPQQAAIVHNNSMYLAHHALFLGHQYRLRLPQALRTATITTIDQAHELRKMASSIFLKAMQNHRTALITTLRESVCLDSLGCDASQAEKTQQGMRQVIHQLQLLHRVWQNVLPYRVYIKAISRLVSSVVEEVVARVVTLEDISADAALALITTLTLLKEFVPSLFKVEGEEEPGPGEALRYVTLWGKFSELIVVLGASLQDIQDRWAQGKGPLAHEFTPDEAKQLVRALFQNTDRRAKVLARIK</sequence>
<dbReference type="InterPro" id="IPR046362">
    <property type="entry name" value="Zw10/DSL1_C_sf"/>
</dbReference>
<name>A0A0P4WJF3_SCYOL</name>
<dbReference type="Pfam" id="PF20666">
    <property type="entry name" value="ZW10_C"/>
    <property type="match status" value="1"/>
</dbReference>
<dbReference type="GO" id="GO:0006888">
    <property type="term" value="P:endoplasmic reticulum to Golgi vesicle-mediated transport"/>
    <property type="evidence" value="ECO:0007669"/>
    <property type="project" value="TreeGrafter"/>
</dbReference>
<evidence type="ECO:0000259" key="1">
    <source>
        <dbReference type="Pfam" id="PF20665"/>
    </source>
</evidence>